<sequence>MDIHERILALNIAPRFSTAADTATLELTFLTDGADPQTVWGYITQPDQLLKWSPIVPDRPLTEVGEAMTQETPDADALRADVLSVDPGHELVHRWGDDVITWRLSGDRLECINQLAIPEMASYNAAGWQICFGILAATLEGETHDRIVGKTAMEYCWPELQARYAEQFAQ</sequence>
<comment type="caution">
    <text evidence="1">The sequence shown here is derived from an EMBL/GenBank/DDBJ whole genome shotgun (WGS) entry which is preliminary data.</text>
</comment>
<accession>A0ABW5RFK3</accession>
<evidence type="ECO:0008006" key="3">
    <source>
        <dbReference type="Google" id="ProtNLM"/>
    </source>
</evidence>
<name>A0ABW5RFK3_9MICO</name>
<organism evidence="1 2">
    <name type="scientific">Gulosibacter bifidus</name>
    <dbReference type="NCBI Taxonomy" id="272239"/>
    <lineage>
        <taxon>Bacteria</taxon>
        <taxon>Bacillati</taxon>
        <taxon>Actinomycetota</taxon>
        <taxon>Actinomycetes</taxon>
        <taxon>Micrococcales</taxon>
        <taxon>Microbacteriaceae</taxon>
        <taxon>Gulosibacter</taxon>
    </lineage>
</organism>
<dbReference type="Proteomes" id="UP001597453">
    <property type="component" value="Unassembled WGS sequence"/>
</dbReference>
<dbReference type="SUPFAM" id="SSF55961">
    <property type="entry name" value="Bet v1-like"/>
    <property type="match status" value="1"/>
</dbReference>
<gene>
    <name evidence="1" type="ORF">ACFSUQ_00210</name>
</gene>
<keyword evidence="2" id="KW-1185">Reference proteome</keyword>
<reference evidence="2" key="1">
    <citation type="journal article" date="2019" name="Int. J. Syst. Evol. Microbiol.">
        <title>The Global Catalogue of Microorganisms (GCM) 10K type strain sequencing project: providing services to taxonomists for standard genome sequencing and annotation.</title>
        <authorList>
            <consortium name="The Broad Institute Genomics Platform"/>
            <consortium name="The Broad Institute Genome Sequencing Center for Infectious Disease"/>
            <person name="Wu L."/>
            <person name="Ma J."/>
        </authorList>
    </citation>
    <scope>NUCLEOTIDE SEQUENCE [LARGE SCALE GENOMIC DNA]</scope>
    <source>
        <strain evidence="2">TISTR 1511</strain>
    </source>
</reference>
<dbReference type="EMBL" id="JBHUNF010000001">
    <property type="protein sequence ID" value="MFD2673733.1"/>
    <property type="molecule type" value="Genomic_DNA"/>
</dbReference>
<evidence type="ECO:0000313" key="1">
    <source>
        <dbReference type="EMBL" id="MFD2673733.1"/>
    </source>
</evidence>
<protein>
    <recommendedName>
        <fullName evidence="3">SRPBCC family protein</fullName>
    </recommendedName>
</protein>
<evidence type="ECO:0000313" key="2">
    <source>
        <dbReference type="Proteomes" id="UP001597453"/>
    </source>
</evidence>
<dbReference type="Gene3D" id="3.30.530.20">
    <property type="match status" value="1"/>
</dbReference>
<dbReference type="InterPro" id="IPR023393">
    <property type="entry name" value="START-like_dom_sf"/>
</dbReference>
<dbReference type="RefSeq" id="WP_066055454.1">
    <property type="nucleotide sequence ID" value="NZ_JBHUNF010000001.1"/>
</dbReference>
<proteinExistence type="predicted"/>